<keyword evidence="7 8" id="KW-0472">Membrane</keyword>
<evidence type="ECO:0000256" key="4">
    <source>
        <dbReference type="ARBA" id="ARBA00022475"/>
    </source>
</evidence>
<dbReference type="Pfam" id="PF04066">
    <property type="entry name" value="MrpF_PhaF"/>
    <property type="match status" value="1"/>
</dbReference>
<evidence type="ECO:0000256" key="1">
    <source>
        <dbReference type="ARBA" id="ARBA00004651"/>
    </source>
</evidence>
<dbReference type="PANTHER" id="PTHR34702:SF1">
    <property type="entry name" value="NA(+)_H(+) ANTIPORTER SUBUNIT F"/>
    <property type="match status" value="1"/>
</dbReference>
<dbReference type="InterPro" id="IPR007208">
    <property type="entry name" value="MrpF/PhaF-like"/>
</dbReference>
<feature type="transmembrane region" description="Helical" evidence="8">
    <location>
        <begin position="58"/>
        <end position="79"/>
    </location>
</feature>
<dbReference type="NCBIfam" id="NF009246">
    <property type="entry name" value="PRK12599.1-5"/>
    <property type="match status" value="1"/>
</dbReference>
<dbReference type="GO" id="GO:0005886">
    <property type="term" value="C:plasma membrane"/>
    <property type="evidence" value="ECO:0007669"/>
    <property type="project" value="UniProtKB-SubCell"/>
</dbReference>
<evidence type="ECO:0000256" key="5">
    <source>
        <dbReference type="ARBA" id="ARBA00022692"/>
    </source>
</evidence>
<evidence type="ECO:0000256" key="7">
    <source>
        <dbReference type="ARBA" id="ARBA00023136"/>
    </source>
</evidence>
<dbReference type="GO" id="GO:0015385">
    <property type="term" value="F:sodium:proton antiporter activity"/>
    <property type="evidence" value="ECO:0007669"/>
    <property type="project" value="TreeGrafter"/>
</dbReference>
<name>A0AAU9EFC6_9FIRM</name>
<evidence type="ECO:0000256" key="2">
    <source>
        <dbReference type="ARBA" id="ARBA00009212"/>
    </source>
</evidence>
<feature type="transmembrane region" description="Helical" evidence="8">
    <location>
        <begin position="6"/>
        <end position="23"/>
    </location>
</feature>
<keyword evidence="4" id="KW-1003">Cell membrane</keyword>
<keyword evidence="6 8" id="KW-1133">Transmembrane helix</keyword>
<evidence type="ECO:0000313" key="10">
    <source>
        <dbReference type="Proteomes" id="UP001321786"/>
    </source>
</evidence>
<gene>
    <name evidence="9" type="ORF">HLPR_17780</name>
</gene>
<evidence type="ECO:0000256" key="6">
    <source>
        <dbReference type="ARBA" id="ARBA00022989"/>
    </source>
</evidence>
<feature type="transmembrane region" description="Helical" evidence="8">
    <location>
        <begin position="32"/>
        <end position="52"/>
    </location>
</feature>
<comment type="subcellular location">
    <subcellularLocation>
        <location evidence="1">Cell membrane</location>
        <topology evidence="1">Multi-pass membrane protein</topology>
    </subcellularLocation>
</comment>
<keyword evidence="3" id="KW-0813">Transport</keyword>
<sequence length="83" mass="9374">MMNTLVFLLIGIGILFTFLRLVIGPSTFDRVLSLDIINIIITGALVFIGFIFNNELYLDIAIVYAILSFIETVVFARYLEGRI</sequence>
<keyword evidence="5 8" id="KW-0812">Transmembrane</keyword>
<accession>A0AAU9EFC6</accession>
<dbReference type="AlphaFoldDB" id="A0AAU9EFC6"/>
<proteinExistence type="inferred from homology"/>
<organism evidence="9 10">
    <name type="scientific">Helicovermis profundi</name>
    <dbReference type="NCBI Taxonomy" id="3065157"/>
    <lineage>
        <taxon>Bacteria</taxon>
        <taxon>Bacillati</taxon>
        <taxon>Bacillota</taxon>
        <taxon>Clostridia</taxon>
        <taxon>Helicovermis</taxon>
    </lineage>
</organism>
<dbReference type="KEGG" id="hprf:HLPR_17780"/>
<protein>
    <submittedName>
        <fullName evidence="9">Cation:proton antiporter</fullName>
    </submittedName>
</protein>
<comment type="similarity">
    <text evidence="2">Belongs to the CPA3 antiporters (TC 2.A.63) subunit F family.</text>
</comment>
<evidence type="ECO:0000256" key="8">
    <source>
        <dbReference type="SAM" id="Phobius"/>
    </source>
</evidence>
<evidence type="ECO:0000256" key="3">
    <source>
        <dbReference type="ARBA" id="ARBA00022448"/>
    </source>
</evidence>
<dbReference type="PANTHER" id="PTHR34702">
    <property type="entry name" value="NA(+)/H(+) ANTIPORTER SUBUNIT F1"/>
    <property type="match status" value="1"/>
</dbReference>
<evidence type="ECO:0000313" key="9">
    <source>
        <dbReference type="EMBL" id="BEP29447.1"/>
    </source>
</evidence>
<dbReference type="EMBL" id="AP028654">
    <property type="protein sequence ID" value="BEP29447.1"/>
    <property type="molecule type" value="Genomic_DNA"/>
</dbReference>
<keyword evidence="10" id="KW-1185">Reference proteome</keyword>
<dbReference type="Proteomes" id="UP001321786">
    <property type="component" value="Chromosome"/>
</dbReference>
<reference evidence="9 10" key="1">
    <citation type="submission" date="2023-08" db="EMBL/GenBank/DDBJ databases">
        <title>Helicovermis profunda gen. nov., sp. nov., a novel mesophilic, fermentative bacterium within the Bacillota from a deep-sea hydrothermal vent chimney.</title>
        <authorList>
            <person name="Miyazaki U."/>
            <person name="Mizutani D."/>
            <person name="Hashimoto Y."/>
            <person name="Tame A."/>
            <person name="Sawayama S."/>
            <person name="Miyazaki J."/>
            <person name="Takai K."/>
            <person name="Nakagawa S."/>
        </authorList>
    </citation>
    <scope>NUCLEOTIDE SEQUENCE [LARGE SCALE GENOMIC DNA]</scope>
    <source>
        <strain evidence="9 10">S502</strain>
    </source>
</reference>